<feature type="transmembrane region" description="Helical" evidence="10">
    <location>
        <begin position="116"/>
        <end position="134"/>
    </location>
</feature>
<dbReference type="PANTHER" id="PTHR43298">
    <property type="entry name" value="MULTIDRUG RESISTANCE PROTEIN NORM-RELATED"/>
    <property type="match status" value="1"/>
</dbReference>
<evidence type="ECO:0000256" key="3">
    <source>
        <dbReference type="ARBA" id="ARBA00022449"/>
    </source>
</evidence>
<evidence type="ECO:0000256" key="5">
    <source>
        <dbReference type="ARBA" id="ARBA00022692"/>
    </source>
</evidence>
<name>A0A1H3FTT4_9EURY</name>
<feature type="transmembrane region" description="Helical" evidence="10">
    <location>
        <begin position="345"/>
        <end position="366"/>
    </location>
</feature>
<dbReference type="PIRSF" id="PIRSF006603">
    <property type="entry name" value="DinF"/>
    <property type="match status" value="1"/>
</dbReference>
<reference evidence="12" key="1">
    <citation type="submission" date="2016-10" db="EMBL/GenBank/DDBJ databases">
        <authorList>
            <person name="Varghese N."/>
            <person name="Submissions S."/>
        </authorList>
    </citation>
    <scope>NUCLEOTIDE SEQUENCE [LARGE SCALE GENOMIC DNA]</scope>
    <source>
        <strain evidence="12">CGMCC 1.10118</strain>
    </source>
</reference>
<feature type="transmembrane region" description="Helical" evidence="10">
    <location>
        <begin position="79"/>
        <end position="96"/>
    </location>
</feature>
<evidence type="ECO:0000256" key="9">
    <source>
        <dbReference type="ARBA" id="ARBA00031636"/>
    </source>
</evidence>
<dbReference type="CDD" id="cd13137">
    <property type="entry name" value="MATE_NorM_like"/>
    <property type="match status" value="1"/>
</dbReference>
<evidence type="ECO:0000256" key="6">
    <source>
        <dbReference type="ARBA" id="ARBA00022989"/>
    </source>
</evidence>
<feature type="transmembrane region" description="Helical" evidence="10">
    <location>
        <begin position="275"/>
        <end position="298"/>
    </location>
</feature>
<dbReference type="GO" id="GO:0005886">
    <property type="term" value="C:plasma membrane"/>
    <property type="evidence" value="ECO:0007669"/>
    <property type="project" value="UniProtKB-SubCell"/>
</dbReference>
<dbReference type="PANTHER" id="PTHR43298:SF2">
    <property type="entry name" value="FMN_FAD EXPORTER YEEO-RELATED"/>
    <property type="match status" value="1"/>
</dbReference>
<dbReference type="EMBL" id="FNPB01000004">
    <property type="protein sequence ID" value="SDX94406.1"/>
    <property type="molecule type" value="Genomic_DNA"/>
</dbReference>
<evidence type="ECO:0000256" key="4">
    <source>
        <dbReference type="ARBA" id="ARBA00022475"/>
    </source>
</evidence>
<evidence type="ECO:0000313" key="12">
    <source>
        <dbReference type="Proteomes" id="UP000199170"/>
    </source>
</evidence>
<dbReference type="RefSeq" id="WP_245705761.1">
    <property type="nucleotide sequence ID" value="NZ_FNPB01000004.1"/>
</dbReference>
<keyword evidence="8 10" id="KW-0472">Membrane</keyword>
<dbReference type="GO" id="GO:0042910">
    <property type="term" value="F:xenobiotic transmembrane transporter activity"/>
    <property type="evidence" value="ECO:0007669"/>
    <property type="project" value="InterPro"/>
</dbReference>
<dbReference type="InterPro" id="IPR048279">
    <property type="entry name" value="MdtK-like"/>
</dbReference>
<dbReference type="Proteomes" id="UP000199170">
    <property type="component" value="Unassembled WGS sequence"/>
</dbReference>
<sequence>MRSTLREEVRSALDAYPGALARLGILDREMGEEIFDLAVPVIVTGSLRTLVRTVDFFMVSLALGAAAVAALQFGFQYSLLTLGIGLALASGTISIVSRFTGAGESARANLALEQSLWLTLCLSTPFAVVGWVWPAPLIDVLTDDPAVIELGGTYLKLLMISTPFHFWTIVASRALAGVGNTRTPMYIRTSSLPVNTAVNAVLIFGLGPVPALGIAGAAIGTTVANVLQAALFTAAFFSGRYGLELSLSGPHVDRSIMREIVRVSLPVSGSQLATIAARFPFLFILGTLGTNVVAAYAIGRRIVTLARMPAWGYATASSTLVGQALGDEDDASAERYGWQSVRISLATGVILGSLIVVGARPLALLFGADDVGLTVTFIYVFSAAVVGFSISRTFQGALRGAGDTRIPFYASLIGNYLIRLPIAALALSGSVTVGLLGVSIAPGLGLGLTAVYVSVWADIYARAAINWGRYRSDRWKEIGRAGVARARAGAD</sequence>
<feature type="transmembrane region" description="Helical" evidence="10">
    <location>
        <begin position="56"/>
        <end position="73"/>
    </location>
</feature>
<dbReference type="STRING" id="660517.SAMN04487946_104174"/>
<proteinExistence type="predicted"/>
<evidence type="ECO:0000256" key="7">
    <source>
        <dbReference type="ARBA" id="ARBA00023065"/>
    </source>
</evidence>
<keyword evidence="12" id="KW-1185">Reference proteome</keyword>
<evidence type="ECO:0000256" key="2">
    <source>
        <dbReference type="ARBA" id="ARBA00022448"/>
    </source>
</evidence>
<evidence type="ECO:0000256" key="1">
    <source>
        <dbReference type="ARBA" id="ARBA00004651"/>
    </source>
</evidence>
<keyword evidence="3" id="KW-0050">Antiport</keyword>
<evidence type="ECO:0000256" key="10">
    <source>
        <dbReference type="SAM" id="Phobius"/>
    </source>
</evidence>
<dbReference type="NCBIfam" id="TIGR00797">
    <property type="entry name" value="matE"/>
    <property type="match status" value="1"/>
</dbReference>
<feature type="transmembrane region" description="Helical" evidence="10">
    <location>
        <begin position="433"/>
        <end position="461"/>
    </location>
</feature>
<keyword evidence="7" id="KW-0406">Ion transport</keyword>
<accession>A0A1H3FTT4</accession>
<feature type="transmembrane region" description="Helical" evidence="10">
    <location>
        <begin position="406"/>
        <end position="427"/>
    </location>
</feature>
<keyword evidence="2" id="KW-0813">Transport</keyword>
<comment type="subcellular location">
    <subcellularLocation>
        <location evidence="1">Cell membrane</location>
        <topology evidence="1">Multi-pass membrane protein</topology>
    </subcellularLocation>
</comment>
<dbReference type="InterPro" id="IPR050222">
    <property type="entry name" value="MATE_MdtK"/>
</dbReference>
<dbReference type="Pfam" id="PF01554">
    <property type="entry name" value="MatE"/>
    <property type="match status" value="2"/>
</dbReference>
<organism evidence="11 12">
    <name type="scientific">Halobellus clavatus</name>
    <dbReference type="NCBI Taxonomy" id="660517"/>
    <lineage>
        <taxon>Archaea</taxon>
        <taxon>Methanobacteriati</taxon>
        <taxon>Methanobacteriota</taxon>
        <taxon>Stenosarchaea group</taxon>
        <taxon>Halobacteria</taxon>
        <taxon>Halobacteriales</taxon>
        <taxon>Haloferacaceae</taxon>
        <taxon>Halobellus</taxon>
    </lineage>
</organism>
<feature type="transmembrane region" description="Helical" evidence="10">
    <location>
        <begin position="372"/>
        <end position="394"/>
    </location>
</feature>
<feature type="transmembrane region" description="Helical" evidence="10">
    <location>
        <begin position="197"/>
        <end position="219"/>
    </location>
</feature>
<dbReference type="GO" id="GO:0006811">
    <property type="term" value="P:monoatomic ion transport"/>
    <property type="evidence" value="ECO:0007669"/>
    <property type="project" value="UniProtKB-KW"/>
</dbReference>
<feature type="transmembrane region" description="Helical" evidence="10">
    <location>
        <begin position="154"/>
        <end position="176"/>
    </location>
</feature>
<keyword evidence="4" id="KW-1003">Cell membrane</keyword>
<keyword evidence="6 10" id="KW-1133">Transmembrane helix</keyword>
<evidence type="ECO:0000313" key="11">
    <source>
        <dbReference type="EMBL" id="SDX94406.1"/>
    </source>
</evidence>
<evidence type="ECO:0000256" key="8">
    <source>
        <dbReference type="ARBA" id="ARBA00023136"/>
    </source>
</evidence>
<dbReference type="AlphaFoldDB" id="A0A1H3FTT4"/>
<dbReference type="InterPro" id="IPR002528">
    <property type="entry name" value="MATE_fam"/>
</dbReference>
<dbReference type="GO" id="GO:0015297">
    <property type="term" value="F:antiporter activity"/>
    <property type="evidence" value="ECO:0007669"/>
    <property type="project" value="UniProtKB-KW"/>
</dbReference>
<keyword evidence="5 10" id="KW-0812">Transmembrane</keyword>
<gene>
    <name evidence="11" type="ORF">SAMN04487946_104174</name>
</gene>
<protein>
    <recommendedName>
        <fullName evidence="9">Multidrug-efflux transporter</fullName>
    </recommendedName>
</protein>